<gene>
    <name evidence="1" type="ORF">GCM10023318_44800</name>
</gene>
<sequence length="213" mass="22798">MTPHNRGGGSGARALHSYWWVTLVAVGNYHKRCRYLFVHLPKAPGQLEGDQFSPYRRMLEGDAEGVLMSIGPHDEGWAGIDRSNRVPEPSGLDRNFIDPHPQHSPDALLKAGFEQALVLVDAAEASGIVALGWFERAATECALAGIPIEAVHAVVSDGVTAALQRCEDSVVTVTVAEADCEREQSAEPEPDTLSGFLGLLNSAVSRAYAVATP</sequence>
<organism evidence="1 2">
    <name type="scientific">Nocardia callitridis</name>
    <dbReference type="NCBI Taxonomy" id="648753"/>
    <lineage>
        <taxon>Bacteria</taxon>
        <taxon>Bacillati</taxon>
        <taxon>Actinomycetota</taxon>
        <taxon>Actinomycetes</taxon>
        <taxon>Mycobacteriales</taxon>
        <taxon>Nocardiaceae</taxon>
        <taxon>Nocardia</taxon>
    </lineage>
</organism>
<evidence type="ECO:0000313" key="1">
    <source>
        <dbReference type="EMBL" id="GAA5061796.1"/>
    </source>
</evidence>
<dbReference type="Proteomes" id="UP001500603">
    <property type="component" value="Unassembled WGS sequence"/>
</dbReference>
<protein>
    <recommendedName>
        <fullName evidence="3">Nucleoside 2-deoxyribosyltransferase</fullName>
    </recommendedName>
</protein>
<dbReference type="EMBL" id="BAABJM010000004">
    <property type="protein sequence ID" value="GAA5061796.1"/>
    <property type="molecule type" value="Genomic_DNA"/>
</dbReference>
<evidence type="ECO:0000313" key="2">
    <source>
        <dbReference type="Proteomes" id="UP001500603"/>
    </source>
</evidence>
<proteinExistence type="predicted"/>
<keyword evidence="2" id="KW-1185">Reference proteome</keyword>
<comment type="caution">
    <text evidence="1">The sequence shown here is derived from an EMBL/GenBank/DDBJ whole genome shotgun (WGS) entry which is preliminary data.</text>
</comment>
<evidence type="ECO:0008006" key="3">
    <source>
        <dbReference type="Google" id="ProtNLM"/>
    </source>
</evidence>
<reference evidence="2" key="1">
    <citation type="journal article" date="2019" name="Int. J. Syst. Evol. Microbiol.">
        <title>The Global Catalogue of Microorganisms (GCM) 10K type strain sequencing project: providing services to taxonomists for standard genome sequencing and annotation.</title>
        <authorList>
            <consortium name="The Broad Institute Genomics Platform"/>
            <consortium name="The Broad Institute Genome Sequencing Center for Infectious Disease"/>
            <person name="Wu L."/>
            <person name="Ma J."/>
        </authorList>
    </citation>
    <scope>NUCLEOTIDE SEQUENCE [LARGE SCALE GENOMIC DNA]</scope>
    <source>
        <strain evidence="2">JCM 18298</strain>
    </source>
</reference>
<accession>A0ABP9KS33</accession>
<name>A0ABP9KS33_9NOCA</name>